<reference evidence="2" key="1">
    <citation type="journal article" date="2019" name="Int. J. Syst. Evol. Microbiol.">
        <title>The Global Catalogue of Microorganisms (GCM) 10K type strain sequencing project: providing services to taxonomists for standard genome sequencing and annotation.</title>
        <authorList>
            <consortium name="The Broad Institute Genomics Platform"/>
            <consortium name="The Broad Institute Genome Sequencing Center for Infectious Disease"/>
            <person name="Wu L."/>
            <person name="Ma J."/>
        </authorList>
    </citation>
    <scope>NUCLEOTIDE SEQUENCE [LARGE SCALE GENOMIC DNA]</scope>
    <source>
        <strain evidence="2">CGMCC 4.7093</strain>
    </source>
</reference>
<sequence>MSHCFLAAAADDTIIATWCSVAFEDTLRGLPSPVTDGDVTAERFLLHRDPALEVYFAPLDRFNASARVALVGITPGRSQARLALATASAALRAGASLDVALAQAKSTASFADPMRRNLVTMLDGIGLATALDIPTCNDLFHERTDLVAMTSVVCHPVFVRGGENYRGSSPALDGHPLLRAFAERVLAAALTSAPDALVVPLGVAAEQGFRLAGVDPARVLSGFPHPSGGNGHRVAFFARERSQLSAAVTAWGARGRRWPRPRAAPRAVGR</sequence>
<evidence type="ECO:0000313" key="2">
    <source>
        <dbReference type="Proteomes" id="UP001595947"/>
    </source>
</evidence>
<evidence type="ECO:0008006" key="3">
    <source>
        <dbReference type="Google" id="ProtNLM"/>
    </source>
</evidence>
<keyword evidence="2" id="KW-1185">Reference proteome</keyword>
<dbReference type="EMBL" id="JBHSIV010000004">
    <property type="protein sequence ID" value="MFC5061621.1"/>
    <property type="molecule type" value="Genomic_DNA"/>
</dbReference>
<gene>
    <name evidence="1" type="ORF">ACFPBZ_05355</name>
</gene>
<organism evidence="1 2">
    <name type="scientific">Actinomycetospora atypica</name>
    <dbReference type="NCBI Taxonomy" id="1290095"/>
    <lineage>
        <taxon>Bacteria</taxon>
        <taxon>Bacillati</taxon>
        <taxon>Actinomycetota</taxon>
        <taxon>Actinomycetes</taxon>
        <taxon>Pseudonocardiales</taxon>
        <taxon>Pseudonocardiaceae</taxon>
        <taxon>Actinomycetospora</taxon>
    </lineage>
</organism>
<accession>A0ABV9YG66</accession>
<dbReference type="Proteomes" id="UP001595947">
    <property type="component" value="Unassembled WGS sequence"/>
</dbReference>
<protein>
    <recommendedName>
        <fullName evidence="3">Uracil-DNA glycosylase-like domain-containing protein</fullName>
    </recommendedName>
</protein>
<comment type="caution">
    <text evidence="1">The sequence shown here is derived from an EMBL/GenBank/DDBJ whole genome shotgun (WGS) entry which is preliminary data.</text>
</comment>
<evidence type="ECO:0000313" key="1">
    <source>
        <dbReference type="EMBL" id="MFC5061621.1"/>
    </source>
</evidence>
<dbReference type="RefSeq" id="WP_378034972.1">
    <property type="nucleotide sequence ID" value="NZ_JBHSIV010000004.1"/>
</dbReference>
<proteinExistence type="predicted"/>
<name>A0ABV9YG66_9PSEU</name>